<evidence type="ECO:0000259" key="6">
    <source>
        <dbReference type="SMART" id="SM00062"/>
    </source>
</evidence>
<comment type="similarity">
    <text evidence="1 4">Belongs to the bacterial solute-binding protein 3 family.</text>
</comment>
<evidence type="ECO:0000256" key="4">
    <source>
        <dbReference type="RuleBase" id="RU003744"/>
    </source>
</evidence>
<dbReference type="Pfam" id="PF00497">
    <property type="entry name" value="SBP_bac_3"/>
    <property type="match status" value="1"/>
</dbReference>
<dbReference type="InterPro" id="IPR018313">
    <property type="entry name" value="SBP_3_CS"/>
</dbReference>
<feature type="chain" id="PRO_5039643543" evidence="5">
    <location>
        <begin position="30"/>
        <end position="312"/>
    </location>
</feature>
<evidence type="ECO:0000313" key="8">
    <source>
        <dbReference type="Proteomes" id="UP000601223"/>
    </source>
</evidence>
<feature type="signal peptide" evidence="5">
    <location>
        <begin position="1"/>
        <end position="29"/>
    </location>
</feature>
<dbReference type="GO" id="GO:0006865">
    <property type="term" value="P:amino acid transport"/>
    <property type="evidence" value="ECO:0007669"/>
    <property type="project" value="TreeGrafter"/>
</dbReference>
<dbReference type="Proteomes" id="UP000601223">
    <property type="component" value="Unassembled WGS sequence"/>
</dbReference>
<evidence type="ECO:0000256" key="5">
    <source>
        <dbReference type="SAM" id="SignalP"/>
    </source>
</evidence>
<accession>A0A8J3JPY1</accession>
<evidence type="ECO:0000256" key="1">
    <source>
        <dbReference type="ARBA" id="ARBA00010333"/>
    </source>
</evidence>
<evidence type="ECO:0000256" key="3">
    <source>
        <dbReference type="ARBA" id="ARBA00022729"/>
    </source>
</evidence>
<dbReference type="PANTHER" id="PTHR30085:SF6">
    <property type="entry name" value="ABC TRANSPORTER GLUTAMINE-BINDING PROTEIN GLNH"/>
    <property type="match status" value="1"/>
</dbReference>
<sequence length="312" mass="34147">MTDTPARPRLRPLLTAVAVTLTMTLAAAAACGPDKDPAPRTVDEVLKQTSVYGKPKIRIGVAEDQPLMGKLVDGRFEGFDIEIARYLAESLGFNGDSRIDFVPLQTEDRENALLSGRVNLVVASYSMTPEREKEIDFVGPYFVTKQELLIRVADRAVVRNLSDLAQPGRETCVVGGSTGEREFTGRGLKVYPAATNRECLERLLAGKSNAFSTDETILAGYLSEHPKDLHVVDVPIGANERLGVGVSKQDPALRDLVAFFLRKSFDTGQKTDTSPWLAAYRRTLGPWLGEDVMQPPIDAPDLVDYDEKAPKG</sequence>
<reference evidence="7 8" key="1">
    <citation type="submission" date="2021-01" db="EMBL/GenBank/DDBJ databases">
        <title>Whole genome shotgun sequence of Catellatospora bangladeshensis NBRC 107357.</title>
        <authorList>
            <person name="Komaki H."/>
            <person name="Tamura T."/>
        </authorList>
    </citation>
    <scope>NUCLEOTIDE SEQUENCE [LARGE SCALE GENOMIC DNA]</scope>
    <source>
        <strain evidence="7 8">NBRC 107357</strain>
    </source>
</reference>
<gene>
    <name evidence="7" type="ORF">Cba03nite_24780</name>
</gene>
<dbReference type="SMART" id="SM00062">
    <property type="entry name" value="PBPb"/>
    <property type="match status" value="1"/>
</dbReference>
<dbReference type="GO" id="GO:0030288">
    <property type="term" value="C:outer membrane-bounded periplasmic space"/>
    <property type="evidence" value="ECO:0007669"/>
    <property type="project" value="TreeGrafter"/>
</dbReference>
<evidence type="ECO:0000313" key="7">
    <source>
        <dbReference type="EMBL" id="GIF81129.1"/>
    </source>
</evidence>
<dbReference type="AlphaFoldDB" id="A0A8J3JPY1"/>
<dbReference type="PROSITE" id="PS51257">
    <property type="entry name" value="PROKAR_LIPOPROTEIN"/>
    <property type="match status" value="1"/>
</dbReference>
<dbReference type="InterPro" id="IPR051455">
    <property type="entry name" value="Bact_solute-bind_prot3"/>
</dbReference>
<dbReference type="GO" id="GO:0005576">
    <property type="term" value="C:extracellular region"/>
    <property type="evidence" value="ECO:0007669"/>
    <property type="project" value="TreeGrafter"/>
</dbReference>
<protein>
    <submittedName>
        <fullName evidence="7">ABC transporter substrate-binding protein</fullName>
    </submittedName>
</protein>
<evidence type="ECO:0000256" key="2">
    <source>
        <dbReference type="ARBA" id="ARBA00022448"/>
    </source>
</evidence>
<keyword evidence="3 5" id="KW-0732">Signal</keyword>
<keyword evidence="8" id="KW-1185">Reference proteome</keyword>
<dbReference type="InterPro" id="IPR001638">
    <property type="entry name" value="Solute-binding_3/MltF_N"/>
</dbReference>
<dbReference type="Gene3D" id="3.40.190.10">
    <property type="entry name" value="Periplasmic binding protein-like II"/>
    <property type="match status" value="2"/>
</dbReference>
<dbReference type="PROSITE" id="PS01039">
    <property type="entry name" value="SBP_BACTERIAL_3"/>
    <property type="match status" value="1"/>
</dbReference>
<name>A0A8J3JPY1_9ACTN</name>
<dbReference type="RefSeq" id="WP_203745331.1">
    <property type="nucleotide sequence ID" value="NZ_BONF01000011.1"/>
</dbReference>
<dbReference type="PANTHER" id="PTHR30085">
    <property type="entry name" value="AMINO ACID ABC TRANSPORTER PERMEASE"/>
    <property type="match status" value="1"/>
</dbReference>
<comment type="caution">
    <text evidence="7">The sequence shown here is derived from an EMBL/GenBank/DDBJ whole genome shotgun (WGS) entry which is preliminary data.</text>
</comment>
<feature type="domain" description="Solute-binding protein family 3/N-terminal" evidence="6">
    <location>
        <begin position="56"/>
        <end position="275"/>
    </location>
</feature>
<dbReference type="EMBL" id="BONF01000011">
    <property type="protein sequence ID" value="GIF81129.1"/>
    <property type="molecule type" value="Genomic_DNA"/>
</dbReference>
<proteinExistence type="inferred from homology"/>
<organism evidence="7 8">
    <name type="scientific">Catellatospora bangladeshensis</name>
    <dbReference type="NCBI Taxonomy" id="310355"/>
    <lineage>
        <taxon>Bacteria</taxon>
        <taxon>Bacillati</taxon>
        <taxon>Actinomycetota</taxon>
        <taxon>Actinomycetes</taxon>
        <taxon>Micromonosporales</taxon>
        <taxon>Micromonosporaceae</taxon>
        <taxon>Catellatospora</taxon>
    </lineage>
</organism>
<keyword evidence="2" id="KW-0813">Transport</keyword>
<dbReference type="SUPFAM" id="SSF53850">
    <property type="entry name" value="Periplasmic binding protein-like II"/>
    <property type="match status" value="1"/>
</dbReference>